<dbReference type="Pfam" id="PF00067">
    <property type="entry name" value="p450"/>
    <property type="match status" value="1"/>
</dbReference>
<dbReference type="Proteomes" id="UP000008370">
    <property type="component" value="Unassembled WGS sequence"/>
</dbReference>
<sequence length="503" mass="57484">MLLTPHLGTPLGVAVCFLTYWSALSLSIIAYRVSPLHPLYQYPGPLPAKITQWWHVWQVYKGKRHLYIQRMHERYGDIVRIGPNDVSIRDVSCITPVLGAQGMPKSDMFYGRNMWPERPPLIGYRDPVEHMHRRKPWNRAFSNASVKEFEPVIQHRVQQLVEALGDRQGQVLDLAEWLSFFTYDFMSDIMFGGWTEMIRDGVDKDGLWDLLHRGLRIGALWGEVPWTSYYAKKFSKLGEDNKKMRAMALARSEQRYASGSMSKDLFYYLSNEDGTDKESPPREIVVGDGLLAVIAGSDTTATVLANTMYELLRHPKVYKRLQAEVDKFYPPGEDSLNPRHLKDMDYLEAVTNEGLRLYPAVPSGSSRAPEVGKGGKVVGPYYIPEGTHTRIHSWSVHRDARNFSYPEKFWPERWLIAEGIEPASAGEEIAHDPNAFMPFSFGPYNCVGKNIALAEIRQLLCHFMQKLDVHFADGTSPEQYEHAAEDMFIFVVGELPVVVQRRD</sequence>
<evidence type="ECO:0000313" key="10">
    <source>
        <dbReference type="EMBL" id="EKM52101.1"/>
    </source>
</evidence>
<keyword evidence="8" id="KW-0349">Heme</keyword>
<dbReference type="PANTHER" id="PTHR24305">
    <property type="entry name" value="CYTOCHROME P450"/>
    <property type="match status" value="1"/>
</dbReference>
<dbReference type="SUPFAM" id="SSF48264">
    <property type="entry name" value="Cytochrome P450"/>
    <property type="match status" value="1"/>
</dbReference>
<dbReference type="InterPro" id="IPR036396">
    <property type="entry name" value="Cyt_P450_sf"/>
</dbReference>
<keyword evidence="9" id="KW-0472">Membrane</keyword>
<evidence type="ECO:0000256" key="5">
    <source>
        <dbReference type="ARBA" id="ARBA00023002"/>
    </source>
</evidence>
<dbReference type="InterPro" id="IPR001128">
    <property type="entry name" value="Cyt_P450"/>
</dbReference>
<dbReference type="Gene3D" id="1.10.630.10">
    <property type="entry name" value="Cytochrome P450"/>
    <property type="match status" value="1"/>
</dbReference>
<gene>
    <name evidence="10" type="ORF">PHACADRAFT_262568</name>
</gene>
<evidence type="ECO:0000256" key="1">
    <source>
        <dbReference type="ARBA" id="ARBA00001971"/>
    </source>
</evidence>
<organism evidence="10 11">
    <name type="scientific">Phanerochaete carnosa (strain HHB-10118-sp)</name>
    <name type="common">White-rot fungus</name>
    <name type="synonym">Peniophora carnosa</name>
    <dbReference type="NCBI Taxonomy" id="650164"/>
    <lineage>
        <taxon>Eukaryota</taxon>
        <taxon>Fungi</taxon>
        <taxon>Dikarya</taxon>
        <taxon>Basidiomycota</taxon>
        <taxon>Agaricomycotina</taxon>
        <taxon>Agaricomycetes</taxon>
        <taxon>Polyporales</taxon>
        <taxon>Phanerochaetaceae</taxon>
        <taxon>Phanerochaete</taxon>
    </lineage>
</organism>
<dbReference type="STRING" id="650164.K5UQJ5"/>
<dbReference type="RefSeq" id="XP_007399882.1">
    <property type="nucleotide sequence ID" value="XM_007399820.1"/>
</dbReference>
<reference evidence="10 11" key="1">
    <citation type="journal article" date="2012" name="BMC Genomics">
        <title>Comparative genomics of the white-rot fungi, Phanerochaete carnosa and P. chrysosporium, to elucidate the genetic basis of the distinct wood types they colonize.</title>
        <authorList>
            <person name="Suzuki H."/>
            <person name="MacDonald J."/>
            <person name="Syed K."/>
            <person name="Salamov A."/>
            <person name="Hori C."/>
            <person name="Aerts A."/>
            <person name="Henrissat B."/>
            <person name="Wiebenga A."/>
            <person name="vanKuyk P.A."/>
            <person name="Barry K."/>
            <person name="Lindquist E."/>
            <person name="LaButti K."/>
            <person name="Lapidus A."/>
            <person name="Lucas S."/>
            <person name="Coutinho P."/>
            <person name="Gong Y."/>
            <person name="Samejima M."/>
            <person name="Mahadevan R."/>
            <person name="Abou-Zaid M."/>
            <person name="de Vries R.P."/>
            <person name="Igarashi K."/>
            <person name="Yadav J.S."/>
            <person name="Grigoriev I.V."/>
            <person name="Master E.R."/>
        </authorList>
    </citation>
    <scope>NUCLEOTIDE SEQUENCE [LARGE SCALE GENOMIC DNA]</scope>
    <source>
        <strain evidence="10 11">HHB-10118-sp</strain>
    </source>
</reference>
<keyword evidence="4 8" id="KW-0479">Metal-binding</keyword>
<dbReference type="PRINTS" id="PR00385">
    <property type="entry name" value="P450"/>
</dbReference>
<feature type="binding site" description="axial binding residue" evidence="8">
    <location>
        <position position="446"/>
    </location>
    <ligand>
        <name>heme</name>
        <dbReference type="ChEBI" id="CHEBI:30413"/>
    </ligand>
    <ligandPart>
        <name>Fe</name>
        <dbReference type="ChEBI" id="CHEBI:18248"/>
    </ligandPart>
</feature>
<dbReference type="GO" id="GO:0020037">
    <property type="term" value="F:heme binding"/>
    <property type="evidence" value="ECO:0007669"/>
    <property type="project" value="InterPro"/>
</dbReference>
<dbReference type="InterPro" id="IPR002401">
    <property type="entry name" value="Cyt_P450_E_grp-I"/>
</dbReference>
<evidence type="ECO:0000256" key="2">
    <source>
        <dbReference type="ARBA" id="ARBA00005179"/>
    </source>
</evidence>
<dbReference type="KEGG" id="pco:PHACADRAFT_262568"/>
<dbReference type="InParanoid" id="K5UQJ5"/>
<evidence type="ECO:0000313" key="11">
    <source>
        <dbReference type="Proteomes" id="UP000008370"/>
    </source>
</evidence>
<dbReference type="GeneID" id="18918318"/>
<evidence type="ECO:0000256" key="6">
    <source>
        <dbReference type="ARBA" id="ARBA00023004"/>
    </source>
</evidence>
<dbReference type="PRINTS" id="PR00463">
    <property type="entry name" value="EP450I"/>
</dbReference>
<protein>
    <recommendedName>
        <fullName evidence="12">Cytochrome P450</fullName>
    </recommendedName>
</protein>
<keyword evidence="7" id="KW-0503">Monooxygenase</keyword>
<comment type="pathway">
    <text evidence="2">Secondary metabolite biosynthesis.</text>
</comment>
<comment type="similarity">
    <text evidence="3">Belongs to the cytochrome P450 family.</text>
</comment>
<evidence type="ECO:0000256" key="3">
    <source>
        <dbReference type="ARBA" id="ARBA00010617"/>
    </source>
</evidence>
<keyword evidence="5" id="KW-0560">Oxidoreductase</keyword>
<accession>K5UQJ5</accession>
<dbReference type="GO" id="GO:0005506">
    <property type="term" value="F:iron ion binding"/>
    <property type="evidence" value="ECO:0007669"/>
    <property type="project" value="InterPro"/>
</dbReference>
<dbReference type="OrthoDB" id="6692864at2759"/>
<dbReference type="InterPro" id="IPR050121">
    <property type="entry name" value="Cytochrome_P450_monoxygenase"/>
</dbReference>
<dbReference type="HOGENOM" id="CLU_001570_14_10_1"/>
<keyword evidence="9" id="KW-0812">Transmembrane</keyword>
<comment type="cofactor">
    <cofactor evidence="1 8">
        <name>heme</name>
        <dbReference type="ChEBI" id="CHEBI:30413"/>
    </cofactor>
</comment>
<evidence type="ECO:0000256" key="9">
    <source>
        <dbReference type="SAM" id="Phobius"/>
    </source>
</evidence>
<dbReference type="GO" id="GO:0004497">
    <property type="term" value="F:monooxygenase activity"/>
    <property type="evidence" value="ECO:0007669"/>
    <property type="project" value="UniProtKB-KW"/>
</dbReference>
<dbReference type="GO" id="GO:0016705">
    <property type="term" value="F:oxidoreductase activity, acting on paired donors, with incorporation or reduction of molecular oxygen"/>
    <property type="evidence" value="ECO:0007669"/>
    <property type="project" value="InterPro"/>
</dbReference>
<evidence type="ECO:0000256" key="8">
    <source>
        <dbReference type="PIRSR" id="PIRSR602401-1"/>
    </source>
</evidence>
<keyword evidence="9" id="KW-1133">Transmembrane helix</keyword>
<dbReference type="CDD" id="cd11061">
    <property type="entry name" value="CYP67-like"/>
    <property type="match status" value="1"/>
</dbReference>
<evidence type="ECO:0000256" key="7">
    <source>
        <dbReference type="ARBA" id="ARBA00023033"/>
    </source>
</evidence>
<dbReference type="PANTHER" id="PTHR24305:SF187">
    <property type="entry name" value="P450, PUTATIVE (EUROFUNG)-RELATED"/>
    <property type="match status" value="1"/>
</dbReference>
<feature type="transmembrane region" description="Helical" evidence="9">
    <location>
        <begin position="12"/>
        <end position="31"/>
    </location>
</feature>
<keyword evidence="6 8" id="KW-0408">Iron</keyword>
<proteinExistence type="inferred from homology"/>
<name>K5UQJ5_PHACS</name>
<dbReference type="AlphaFoldDB" id="K5UQJ5"/>
<keyword evidence="11" id="KW-1185">Reference proteome</keyword>
<evidence type="ECO:0008006" key="12">
    <source>
        <dbReference type="Google" id="ProtNLM"/>
    </source>
</evidence>
<dbReference type="EMBL" id="JH930476">
    <property type="protein sequence ID" value="EKM52101.1"/>
    <property type="molecule type" value="Genomic_DNA"/>
</dbReference>
<evidence type="ECO:0000256" key="4">
    <source>
        <dbReference type="ARBA" id="ARBA00022723"/>
    </source>
</evidence>